<proteinExistence type="predicted"/>
<feature type="compositionally biased region" description="Low complexity" evidence="1">
    <location>
        <begin position="13"/>
        <end position="25"/>
    </location>
</feature>
<keyword evidence="2" id="KW-0812">Transmembrane</keyword>
<accession>A0A1F6V8B5</accession>
<keyword evidence="2" id="KW-0472">Membrane</keyword>
<comment type="caution">
    <text evidence="3">The sequence shown here is derived from an EMBL/GenBank/DDBJ whole genome shotgun (WGS) entry which is preliminary data.</text>
</comment>
<evidence type="ECO:0000313" key="3">
    <source>
        <dbReference type="EMBL" id="OGI65878.1"/>
    </source>
</evidence>
<reference evidence="3 4" key="1">
    <citation type="journal article" date="2016" name="Nat. Commun.">
        <title>Thousands of microbial genomes shed light on interconnected biogeochemical processes in an aquifer system.</title>
        <authorList>
            <person name="Anantharaman K."/>
            <person name="Brown C.T."/>
            <person name="Hug L.A."/>
            <person name="Sharon I."/>
            <person name="Castelle C.J."/>
            <person name="Probst A.J."/>
            <person name="Thomas B.C."/>
            <person name="Singh A."/>
            <person name="Wilkins M.J."/>
            <person name="Karaoz U."/>
            <person name="Brodie E.L."/>
            <person name="Williams K.H."/>
            <person name="Hubbard S.S."/>
            <person name="Banfield J.F."/>
        </authorList>
    </citation>
    <scope>NUCLEOTIDE SEQUENCE [LARGE SCALE GENOMIC DNA]</scope>
</reference>
<evidence type="ECO:0000256" key="2">
    <source>
        <dbReference type="SAM" id="Phobius"/>
    </source>
</evidence>
<protein>
    <submittedName>
        <fullName evidence="3">Uncharacterized protein</fullName>
    </submittedName>
</protein>
<dbReference type="AlphaFoldDB" id="A0A1F6V8B5"/>
<dbReference type="EMBL" id="MFTP01000011">
    <property type="protein sequence ID" value="OGI65878.1"/>
    <property type="molecule type" value="Genomic_DNA"/>
</dbReference>
<name>A0A1F6V8B5_9BACT</name>
<feature type="region of interest" description="Disordered" evidence="1">
    <location>
        <begin position="1"/>
        <end position="28"/>
    </location>
</feature>
<evidence type="ECO:0000256" key="1">
    <source>
        <dbReference type="SAM" id="MobiDB-lite"/>
    </source>
</evidence>
<evidence type="ECO:0000313" key="4">
    <source>
        <dbReference type="Proteomes" id="UP000177370"/>
    </source>
</evidence>
<organism evidence="3 4">
    <name type="scientific">Candidatus Nomurabacteria bacterium RIFCSPHIGHO2_01_FULL_40_24b</name>
    <dbReference type="NCBI Taxonomy" id="1801739"/>
    <lineage>
        <taxon>Bacteria</taxon>
        <taxon>Candidatus Nomuraibacteriota</taxon>
    </lineage>
</organism>
<sequence length="91" mass="9906">MSSQISGRCFRNSTPLSTTLSISSSGDDNSLKSFCNCNISILHFSFAGKKSSSDIFPSILRLSSFSFLSFTSAIFILILFSEAVTELNSFL</sequence>
<keyword evidence="2" id="KW-1133">Transmembrane helix</keyword>
<dbReference type="Proteomes" id="UP000177370">
    <property type="component" value="Unassembled WGS sequence"/>
</dbReference>
<feature type="transmembrane region" description="Helical" evidence="2">
    <location>
        <begin position="59"/>
        <end position="81"/>
    </location>
</feature>
<gene>
    <name evidence="3" type="ORF">A2647_01565</name>
</gene>